<accession>A0A428RD99</accession>
<evidence type="ECO:0000256" key="1">
    <source>
        <dbReference type="SAM" id="MobiDB-lite"/>
    </source>
</evidence>
<protein>
    <submittedName>
        <fullName evidence="3">Uncharacterized protein</fullName>
    </submittedName>
</protein>
<name>A0A428RD99_9HYPO</name>
<feature type="compositionally biased region" description="Polar residues" evidence="1">
    <location>
        <begin position="1"/>
        <end position="17"/>
    </location>
</feature>
<sequence>MTPPSLSTLELDSNHVSSLPPADGGRDAWKFLIASFIVEAVLWGFPLAFGVFQDYYPRLPQFQDDPNIVVIGTS</sequence>
<gene>
    <name evidence="3" type="ORF">CEP51_010786</name>
</gene>
<reference evidence="3 4" key="1">
    <citation type="submission" date="2017-06" db="EMBL/GenBank/DDBJ databases">
        <title>Comparative genomic analysis of Ambrosia Fusariam Clade fungi.</title>
        <authorList>
            <person name="Stajich J.E."/>
            <person name="Carrillo J."/>
            <person name="Kijimoto T."/>
            <person name="Eskalen A."/>
            <person name="O'Donnell K."/>
            <person name="Kasson M."/>
        </authorList>
    </citation>
    <scope>NUCLEOTIDE SEQUENCE [LARGE SCALE GENOMIC DNA]</scope>
    <source>
        <strain evidence="3 4">NRRL62606</strain>
    </source>
</reference>
<dbReference type="Proteomes" id="UP000287972">
    <property type="component" value="Unassembled WGS sequence"/>
</dbReference>
<keyword evidence="2" id="KW-1133">Transmembrane helix</keyword>
<evidence type="ECO:0000256" key="2">
    <source>
        <dbReference type="SAM" id="Phobius"/>
    </source>
</evidence>
<dbReference type="AlphaFoldDB" id="A0A428RD99"/>
<feature type="region of interest" description="Disordered" evidence="1">
    <location>
        <begin position="1"/>
        <end position="22"/>
    </location>
</feature>
<comment type="caution">
    <text evidence="3">The sequence shown here is derived from an EMBL/GenBank/DDBJ whole genome shotgun (WGS) entry which is preliminary data.</text>
</comment>
<evidence type="ECO:0000313" key="3">
    <source>
        <dbReference type="EMBL" id="RSL75506.1"/>
    </source>
</evidence>
<keyword evidence="4" id="KW-1185">Reference proteome</keyword>
<organism evidence="3 4">
    <name type="scientific">Fusarium floridanum</name>
    <dbReference type="NCBI Taxonomy" id="1325733"/>
    <lineage>
        <taxon>Eukaryota</taxon>
        <taxon>Fungi</taxon>
        <taxon>Dikarya</taxon>
        <taxon>Ascomycota</taxon>
        <taxon>Pezizomycotina</taxon>
        <taxon>Sordariomycetes</taxon>
        <taxon>Hypocreomycetidae</taxon>
        <taxon>Hypocreales</taxon>
        <taxon>Nectriaceae</taxon>
        <taxon>Fusarium</taxon>
        <taxon>Fusarium solani species complex</taxon>
    </lineage>
</organism>
<proteinExistence type="predicted"/>
<evidence type="ECO:0000313" key="4">
    <source>
        <dbReference type="Proteomes" id="UP000287972"/>
    </source>
</evidence>
<dbReference type="EMBL" id="NKCL01000345">
    <property type="protein sequence ID" value="RSL75506.1"/>
    <property type="molecule type" value="Genomic_DNA"/>
</dbReference>
<feature type="transmembrane region" description="Helical" evidence="2">
    <location>
        <begin position="28"/>
        <end position="52"/>
    </location>
</feature>
<keyword evidence="2" id="KW-0812">Transmembrane</keyword>
<keyword evidence="2" id="KW-0472">Membrane</keyword>